<feature type="transmembrane region" description="Helical" evidence="1">
    <location>
        <begin position="27"/>
        <end position="46"/>
    </location>
</feature>
<reference evidence="3" key="1">
    <citation type="journal article" date="2019" name="Int. J. Syst. Evol. Microbiol.">
        <title>The Global Catalogue of Microorganisms (GCM) 10K type strain sequencing project: providing services to taxonomists for standard genome sequencing and annotation.</title>
        <authorList>
            <consortium name="The Broad Institute Genomics Platform"/>
            <consortium name="The Broad Institute Genome Sequencing Center for Infectious Disease"/>
            <person name="Wu L."/>
            <person name="Ma J."/>
        </authorList>
    </citation>
    <scope>NUCLEOTIDE SEQUENCE [LARGE SCALE GENOMIC DNA]</scope>
    <source>
        <strain evidence="3">JCM 31696</strain>
    </source>
</reference>
<gene>
    <name evidence="2" type="ORF">ACFQ07_19130</name>
</gene>
<feature type="transmembrane region" description="Helical" evidence="1">
    <location>
        <begin position="58"/>
        <end position="77"/>
    </location>
</feature>
<keyword evidence="1" id="KW-1133">Transmembrane helix</keyword>
<organism evidence="2 3">
    <name type="scientific">Actinomadura adrarensis</name>
    <dbReference type="NCBI Taxonomy" id="1819600"/>
    <lineage>
        <taxon>Bacteria</taxon>
        <taxon>Bacillati</taxon>
        <taxon>Actinomycetota</taxon>
        <taxon>Actinomycetes</taxon>
        <taxon>Streptosporangiales</taxon>
        <taxon>Thermomonosporaceae</taxon>
        <taxon>Actinomadura</taxon>
    </lineage>
</organism>
<keyword evidence="3" id="KW-1185">Reference proteome</keyword>
<comment type="caution">
    <text evidence="2">The sequence shown here is derived from an EMBL/GenBank/DDBJ whole genome shotgun (WGS) entry which is preliminary data.</text>
</comment>
<accession>A0ABW3CIL1</accession>
<sequence length="186" mass="20611">LALWALRRRSGVPAGAVQVSYHREESFVVGLWTFAMVVETIMLEILLRGIGCPDWLRIPILVLDVYGVVIVIAVRAACVTRPHVITAGELRVRYAAYFDLRVPRERITSVRLVRNRDEQGLIRVQDGTAAVAVTSQTNIVVELDEPITVVRPLGKRAEARTIRFFADSPEIALTSLKATPEPAAQS</sequence>
<evidence type="ECO:0000313" key="3">
    <source>
        <dbReference type="Proteomes" id="UP001597083"/>
    </source>
</evidence>
<dbReference type="EMBL" id="JBHTIR010002881">
    <property type="protein sequence ID" value="MFD0854360.1"/>
    <property type="molecule type" value="Genomic_DNA"/>
</dbReference>
<feature type="non-terminal residue" evidence="2">
    <location>
        <position position="1"/>
    </location>
</feature>
<keyword evidence="1" id="KW-0812">Transmembrane</keyword>
<name>A0ABW3CIL1_9ACTN</name>
<proteinExistence type="predicted"/>
<keyword evidence="1" id="KW-0472">Membrane</keyword>
<protein>
    <submittedName>
        <fullName evidence="2">Uncharacterized protein</fullName>
    </submittedName>
</protein>
<evidence type="ECO:0000256" key="1">
    <source>
        <dbReference type="SAM" id="Phobius"/>
    </source>
</evidence>
<evidence type="ECO:0000313" key="2">
    <source>
        <dbReference type="EMBL" id="MFD0854360.1"/>
    </source>
</evidence>
<dbReference type="Proteomes" id="UP001597083">
    <property type="component" value="Unassembled WGS sequence"/>
</dbReference>